<sequence length="89" mass="10699">MMTMQRAKLQKEEKFKQSLKSWGDFDNRPFVRTKEHVLDDEKDYAMKAERIRKEKERIAKVTGDPLENIHLQDNWGNSEVYDFANRPLQ</sequence>
<accession>A0A385IK35</accession>
<protein>
    <submittedName>
        <fullName evidence="1">Uncharacterized protein</fullName>
    </submittedName>
</protein>
<organism evidence="1 2">
    <name type="scientific">Bacillus phage v_B-Bak10</name>
    <dbReference type="NCBI Taxonomy" id="2094736"/>
    <lineage>
        <taxon>Viruses</taxon>
        <taxon>Duplodnaviria</taxon>
        <taxon>Heunggongvirae</taxon>
        <taxon>Uroviricota</taxon>
        <taxon>Caudoviricetes</taxon>
        <taxon>Sejongvirinae</taxon>
        <taxon>Basiliskvirus</taxon>
        <taxon>Basiliskvirus bak10</taxon>
    </lineage>
</organism>
<gene>
    <name evidence="1" type="ORF">vBBBak10_023</name>
</gene>
<reference evidence="1 2" key="1">
    <citation type="submission" date="2018-02" db="EMBL/GenBank/DDBJ databases">
        <title>Genomic characterization of three novel Basilisk-like phages infecting Bacillus anthracis.</title>
        <authorList>
            <person name="Farlow J."/>
            <person name="Bolkvadze D."/>
            <person name="Leshkasheli L."/>
            <person name="Kusradze I."/>
            <person name="Kotorashvili A."/>
            <person name="Kotaria N."/>
            <person name="Balarjishvili N."/>
            <person name="Kvachadze L."/>
            <person name="Nikolich M."/>
            <person name="Kutateladze M."/>
        </authorList>
    </citation>
    <scope>NUCLEOTIDE SEQUENCE [LARGE SCALE GENOMIC DNA]</scope>
</reference>
<dbReference type="EMBL" id="MG967618">
    <property type="protein sequence ID" value="AXY83277.1"/>
    <property type="molecule type" value="Genomic_DNA"/>
</dbReference>
<dbReference type="Proteomes" id="UP000262714">
    <property type="component" value="Segment"/>
</dbReference>
<keyword evidence="2" id="KW-1185">Reference proteome</keyword>
<evidence type="ECO:0000313" key="2">
    <source>
        <dbReference type="Proteomes" id="UP000262714"/>
    </source>
</evidence>
<proteinExistence type="predicted"/>
<evidence type="ECO:0000313" key="1">
    <source>
        <dbReference type="EMBL" id="AXY83277.1"/>
    </source>
</evidence>
<name>A0A385IK35_9CAUD</name>